<dbReference type="OrthoDB" id="9794645at2"/>
<dbReference type="InterPro" id="IPR021440">
    <property type="entry name" value="DUF3089"/>
</dbReference>
<evidence type="ECO:0000256" key="1">
    <source>
        <dbReference type="SAM" id="Phobius"/>
    </source>
</evidence>
<feature type="transmembrane region" description="Helical" evidence="1">
    <location>
        <begin position="7"/>
        <end position="30"/>
    </location>
</feature>
<keyword evidence="1" id="KW-1133">Transmembrane helix</keyword>
<organism evidence="2 3">
    <name type="scientific">Pseudobacteriovorax antillogorgiicola</name>
    <dbReference type="NCBI Taxonomy" id="1513793"/>
    <lineage>
        <taxon>Bacteria</taxon>
        <taxon>Pseudomonadati</taxon>
        <taxon>Bdellovibrionota</taxon>
        <taxon>Oligoflexia</taxon>
        <taxon>Oligoflexales</taxon>
        <taxon>Pseudobacteriovoracaceae</taxon>
        <taxon>Pseudobacteriovorax</taxon>
    </lineage>
</organism>
<accession>A0A1Y6CHR0</accession>
<name>A0A1Y6CHR0_9BACT</name>
<proteinExistence type="predicted"/>
<keyword evidence="1" id="KW-0812">Transmembrane</keyword>
<evidence type="ECO:0000313" key="3">
    <source>
        <dbReference type="Proteomes" id="UP000192907"/>
    </source>
</evidence>
<evidence type="ECO:0000313" key="2">
    <source>
        <dbReference type="EMBL" id="SMF64933.1"/>
    </source>
</evidence>
<keyword evidence="3" id="KW-1185">Reference proteome</keyword>
<reference evidence="3" key="1">
    <citation type="submission" date="2017-04" db="EMBL/GenBank/DDBJ databases">
        <authorList>
            <person name="Varghese N."/>
            <person name="Submissions S."/>
        </authorList>
    </citation>
    <scope>NUCLEOTIDE SEQUENCE [LARGE SCALE GENOMIC DNA]</scope>
    <source>
        <strain evidence="3">RKEM611</strain>
    </source>
</reference>
<dbReference type="Proteomes" id="UP000192907">
    <property type="component" value="Unassembled WGS sequence"/>
</dbReference>
<sequence length="352" mass="40321">MSSRLVFKISVVIVAALFLYMLRGPLYFLYITPFGNYNPDDTPQPLDYELESSWAELPDQEALMTDRAQVFFVHPTSLRSRFAWNEEPGAPDSKERFNWARTWQLPAFESCCRIYAPFYRQATLAAYWRNESGRQARDLAYGDVLRAFDSFITSRWQQESGFILAGHSQGSEHILRLLHDRVIGKDLEKYLIVALAPGIPVPKAAYEKTHGEFPLCDGPEQTGCLLAWSTFMEGKSTNDVFSRADWYFPGYGYQTVHEDQFHCVNPLNWRANGEQKVEPRFHLQSHLDDGEAKTFAQCSPKGLFVDSLEDAVQFELDGNYHLYDLGLFMGNLKTNMKTRVDAYAASQAQRTL</sequence>
<dbReference type="EMBL" id="FWZT01000022">
    <property type="protein sequence ID" value="SMF64933.1"/>
    <property type="molecule type" value="Genomic_DNA"/>
</dbReference>
<dbReference type="RefSeq" id="WP_132323454.1">
    <property type="nucleotide sequence ID" value="NZ_FWZT01000022.1"/>
</dbReference>
<evidence type="ECO:0008006" key="4">
    <source>
        <dbReference type="Google" id="ProtNLM"/>
    </source>
</evidence>
<dbReference type="STRING" id="1513793.SAMN06296036_12294"/>
<protein>
    <recommendedName>
        <fullName evidence="4">DUF3089 domain-containing protein</fullName>
    </recommendedName>
</protein>
<gene>
    <name evidence="2" type="ORF">SAMN06296036_12294</name>
</gene>
<keyword evidence="1" id="KW-0472">Membrane</keyword>
<dbReference type="Pfam" id="PF11288">
    <property type="entry name" value="DUF3089"/>
    <property type="match status" value="1"/>
</dbReference>
<dbReference type="AlphaFoldDB" id="A0A1Y6CHR0"/>